<dbReference type="PANTHER" id="PTHR37950">
    <property type="entry name" value="4-HYDROXYPHENYLACETATE CATABOLISM PROTEIN"/>
    <property type="match status" value="1"/>
</dbReference>
<dbReference type="AlphaFoldDB" id="A0A8J3BTU0"/>
<name>A0A8J3BTU0_9FLAO</name>
<dbReference type="SUPFAM" id="SSF55331">
    <property type="entry name" value="Tautomerase/MIF"/>
    <property type="match status" value="1"/>
</dbReference>
<dbReference type="InterPro" id="IPR004220">
    <property type="entry name" value="5-COMe_2-OHmuconate_Isoase"/>
</dbReference>
<dbReference type="Pfam" id="PF02962">
    <property type="entry name" value="CHMI"/>
    <property type="match status" value="1"/>
</dbReference>
<proteinExistence type="predicted"/>
<dbReference type="RefSeq" id="WP_188654867.1">
    <property type="nucleotide sequence ID" value="NZ_BMNR01000010.1"/>
</dbReference>
<evidence type="ECO:0000313" key="2">
    <source>
        <dbReference type="Proteomes" id="UP000612329"/>
    </source>
</evidence>
<organism evidence="1 2">
    <name type="scientific">Yeosuana aromativorans</name>
    <dbReference type="NCBI Taxonomy" id="288019"/>
    <lineage>
        <taxon>Bacteria</taxon>
        <taxon>Pseudomonadati</taxon>
        <taxon>Bacteroidota</taxon>
        <taxon>Flavobacteriia</taxon>
        <taxon>Flavobacteriales</taxon>
        <taxon>Flavobacteriaceae</taxon>
        <taxon>Yeosuana</taxon>
    </lineage>
</organism>
<accession>A0A8J3BTU0</accession>
<dbReference type="EMBL" id="BMNR01000010">
    <property type="protein sequence ID" value="GGK34397.1"/>
    <property type="molecule type" value="Genomic_DNA"/>
</dbReference>
<dbReference type="InterPro" id="IPR014347">
    <property type="entry name" value="Tautomerase/MIF_sf"/>
</dbReference>
<evidence type="ECO:0008006" key="3">
    <source>
        <dbReference type="Google" id="ProtNLM"/>
    </source>
</evidence>
<dbReference type="PANTHER" id="PTHR37950:SF1">
    <property type="entry name" value="4-HYDROXYPHENYLACETATE CATABOLISM PROTEIN"/>
    <property type="match status" value="1"/>
</dbReference>
<keyword evidence="2" id="KW-1185">Reference proteome</keyword>
<dbReference type="CDD" id="cd00580">
    <property type="entry name" value="CHMI"/>
    <property type="match status" value="1"/>
</dbReference>
<dbReference type="GO" id="GO:0008704">
    <property type="term" value="F:5-carboxymethyl-2-hydroxymuconate delta-isomerase activity"/>
    <property type="evidence" value="ECO:0007669"/>
    <property type="project" value="InterPro"/>
</dbReference>
<comment type="caution">
    <text evidence="1">The sequence shown here is derived from an EMBL/GenBank/DDBJ whole genome shotgun (WGS) entry which is preliminary data.</text>
</comment>
<dbReference type="Proteomes" id="UP000612329">
    <property type="component" value="Unassembled WGS sequence"/>
</dbReference>
<reference evidence="1" key="1">
    <citation type="journal article" date="2014" name="Int. J. Syst. Evol. Microbiol.">
        <title>Complete genome sequence of Corynebacterium casei LMG S-19264T (=DSM 44701T), isolated from a smear-ripened cheese.</title>
        <authorList>
            <consortium name="US DOE Joint Genome Institute (JGI-PGF)"/>
            <person name="Walter F."/>
            <person name="Albersmeier A."/>
            <person name="Kalinowski J."/>
            <person name="Ruckert C."/>
        </authorList>
    </citation>
    <scope>NUCLEOTIDE SEQUENCE</scope>
    <source>
        <strain evidence="1">JCM 12862</strain>
    </source>
</reference>
<reference evidence="1" key="2">
    <citation type="submission" date="2020-09" db="EMBL/GenBank/DDBJ databases">
        <authorList>
            <person name="Sun Q."/>
            <person name="Ohkuma M."/>
        </authorList>
    </citation>
    <scope>NUCLEOTIDE SEQUENCE</scope>
    <source>
        <strain evidence="1">JCM 12862</strain>
    </source>
</reference>
<gene>
    <name evidence="1" type="ORF">GCM10007962_31040</name>
</gene>
<protein>
    <recommendedName>
        <fullName evidence="3">5-carboxymethyl-2-hydroxymuconate isomerase</fullName>
    </recommendedName>
</protein>
<evidence type="ECO:0000313" key="1">
    <source>
        <dbReference type="EMBL" id="GGK34397.1"/>
    </source>
</evidence>
<sequence>MPHFVIDCSEQIIKLKSPQEIIQNVYNTAESTGLFLPEEIKVRINPYQYYTTGNTSDNFIHVFANIMQGRNTEQKANLSKQIVTELKAMFPEVPIISINIRDFEKATYCNKDNV</sequence>
<dbReference type="Gene3D" id="3.30.429.10">
    <property type="entry name" value="Macrophage Migration Inhibitory Factor"/>
    <property type="match status" value="1"/>
</dbReference>